<comment type="caution">
    <text evidence="3">The sequence shown here is derived from an EMBL/GenBank/DDBJ whole genome shotgun (WGS) entry which is preliminary data.</text>
</comment>
<sequence length="179" mass="20493">MFNYTDKRSYEIFLLCTSPVICLSLYFCAFLGETQRVKKGGGEKKSTHRERETEGERKRSIIRERFVNEGAGLEYIHGEKGGGNKKGEKIKGEEVKNEESIDLHVRGHRVAHSTSPPQPFPRRSFCFFITCDVKKTKGRREEEWVLFSQEEVQQNRTSLQKEPTSFNPLPPHSLTNGGG</sequence>
<evidence type="ECO:0008006" key="5">
    <source>
        <dbReference type="Google" id="ProtNLM"/>
    </source>
</evidence>
<evidence type="ECO:0000313" key="3">
    <source>
        <dbReference type="EMBL" id="GFU04034.1"/>
    </source>
</evidence>
<keyword evidence="2" id="KW-1133">Transmembrane helix</keyword>
<feature type="transmembrane region" description="Helical" evidence="2">
    <location>
        <begin position="12"/>
        <end position="32"/>
    </location>
</feature>
<evidence type="ECO:0000256" key="2">
    <source>
        <dbReference type="SAM" id="Phobius"/>
    </source>
</evidence>
<feature type="region of interest" description="Disordered" evidence="1">
    <location>
        <begin position="77"/>
        <end position="97"/>
    </location>
</feature>
<accession>A0A8X6U8Q4</accession>
<dbReference type="Proteomes" id="UP000887013">
    <property type="component" value="Unassembled WGS sequence"/>
</dbReference>
<dbReference type="EMBL" id="BMAW01027786">
    <property type="protein sequence ID" value="GFU04034.1"/>
    <property type="molecule type" value="Genomic_DNA"/>
</dbReference>
<keyword evidence="2" id="KW-0472">Membrane</keyword>
<evidence type="ECO:0000256" key="1">
    <source>
        <dbReference type="SAM" id="MobiDB-lite"/>
    </source>
</evidence>
<organism evidence="3 4">
    <name type="scientific">Nephila pilipes</name>
    <name type="common">Giant wood spider</name>
    <name type="synonym">Nephila maculata</name>
    <dbReference type="NCBI Taxonomy" id="299642"/>
    <lineage>
        <taxon>Eukaryota</taxon>
        <taxon>Metazoa</taxon>
        <taxon>Ecdysozoa</taxon>
        <taxon>Arthropoda</taxon>
        <taxon>Chelicerata</taxon>
        <taxon>Arachnida</taxon>
        <taxon>Araneae</taxon>
        <taxon>Araneomorphae</taxon>
        <taxon>Entelegynae</taxon>
        <taxon>Araneoidea</taxon>
        <taxon>Nephilidae</taxon>
        <taxon>Nephila</taxon>
    </lineage>
</organism>
<reference evidence="3" key="1">
    <citation type="submission" date="2020-08" db="EMBL/GenBank/DDBJ databases">
        <title>Multicomponent nature underlies the extraordinary mechanical properties of spider dragline silk.</title>
        <authorList>
            <person name="Kono N."/>
            <person name="Nakamura H."/>
            <person name="Mori M."/>
            <person name="Yoshida Y."/>
            <person name="Ohtoshi R."/>
            <person name="Malay A.D."/>
            <person name="Moran D.A.P."/>
            <person name="Tomita M."/>
            <person name="Numata K."/>
            <person name="Arakawa K."/>
        </authorList>
    </citation>
    <scope>NUCLEOTIDE SEQUENCE</scope>
</reference>
<feature type="region of interest" description="Disordered" evidence="1">
    <location>
        <begin position="151"/>
        <end position="179"/>
    </location>
</feature>
<evidence type="ECO:0000313" key="4">
    <source>
        <dbReference type="Proteomes" id="UP000887013"/>
    </source>
</evidence>
<gene>
    <name evidence="3" type="ORF">NPIL_493831</name>
</gene>
<keyword evidence="4" id="KW-1185">Reference proteome</keyword>
<protein>
    <recommendedName>
        <fullName evidence="5">Transmembrane protein</fullName>
    </recommendedName>
</protein>
<feature type="compositionally biased region" description="Polar residues" evidence="1">
    <location>
        <begin position="151"/>
        <end position="167"/>
    </location>
</feature>
<name>A0A8X6U8Q4_NEPPI</name>
<keyword evidence="2" id="KW-0812">Transmembrane</keyword>
<dbReference type="AlphaFoldDB" id="A0A8X6U8Q4"/>
<proteinExistence type="predicted"/>